<sequence>MRDFPCLQPASTKLPPSVARGMRQELAVDGSATGADSSVDDEDLFASGPEPVPGVVERNPHKNAETELAAVCKQAVMNGHSQEDIESALGFIDYSDRVITYDELEEIVMAVKAERTREKVCRRNQAPDRQGSPDDKSVIIIDESDTSVLNDSVIFMGNQTSNDSVCLVDSFPMKTPPNSRSRSDGPVNTQNANVWTEHRGPSERLQDRPGWPNPSRQQPPVVTQKKATPSKAGSYSAVRPASSAPSTGRQQTTVTASMPSSSSGKRKVYSDDEEETCVLKPCRESERPELGARGSSGGFSGSSFNGPTVPREFGAPPSAQPELFHIIVDGSNVAMCHGDMTGRSGKVFSCRGIEICANYFLRRGHQVTVFVPLWRKYRTQHPDNPIRDQDILDRLEEQGIVKFTPARKLPNGKFVASHEDKWVLDLAVNIDGVVVSNDHFREFAQQGPGYSHILTNRLLQFQFVNDIFMPTPDPLGKFGPLLNEFLQKGWGMRHAERSQPQLTQQPAIDLPYRPQPQPHRHPATQPQFRQQVPLRPPRPLRPPVLPVRPMQQPARQRPQRPSGQSVKVFQDGSSQQKEGSSQVPKRHPDVTADLLKTLKEMFPEEDQEHKIRSVLENHASETDLNRLTNYCFSALFL</sequence>
<dbReference type="GO" id="GO:0045087">
    <property type="term" value="P:innate immune response"/>
    <property type="evidence" value="ECO:0007669"/>
    <property type="project" value="UniProtKB-KW"/>
</dbReference>
<feature type="compositionally biased region" description="Polar residues" evidence="9">
    <location>
        <begin position="243"/>
        <end position="263"/>
    </location>
</feature>
<feature type="compositionally biased region" description="Pro residues" evidence="9">
    <location>
        <begin position="534"/>
        <end position="546"/>
    </location>
</feature>
<name>A0ABD0L3R1_9CAEN</name>
<dbReference type="Proteomes" id="UP001519460">
    <property type="component" value="Unassembled WGS sequence"/>
</dbReference>
<dbReference type="PANTHER" id="PTHR12876:SF26">
    <property type="entry name" value="NEDD4-BINDING PROTEIN 1"/>
    <property type="match status" value="1"/>
</dbReference>
<feature type="compositionally biased region" description="Low complexity" evidence="9">
    <location>
        <begin position="547"/>
        <end position="561"/>
    </location>
</feature>
<feature type="compositionally biased region" description="Basic and acidic residues" evidence="9">
    <location>
        <begin position="196"/>
        <end position="207"/>
    </location>
</feature>
<gene>
    <name evidence="12" type="ORF">BaRGS_00014891</name>
</gene>
<dbReference type="Gene3D" id="3.40.50.11980">
    <property type="match status" value="1"/>
</dbReference>
<evidence type="ECO:0000256" key="8">
    <source>
        <dbReference type="ARBA" id="ARBA00039336"/>
    </source>
</evidence>
<dbReference type="PANTHER" id="PTHR12876">
    <property type="entry name" value="N4BP1-RELATED"/>
    <property type="match status" value="1"/>
</dbReference>
<keyword evidence="3" id="KW-0399">Innate immunity</keyword>
<evidence type="ECO:0000256" key="9">
    <source>
        <dbReference type="SAM" id="MobiDB-lite"/>
    </source>
</evidence>
<dbReference type="CDD" id="cd18719">
    <property type="entry name" value="PIN_Zc3h12a-N4BP1-like"/>
    <property type="match status" value="1"/>
</dbReference>
<feature type="compositionally biased region" description="Polar residues" evidence="9">
    <location>
        <begin position="176"/>
        <end position="194"/>
    </location>
</feature>
<feature type="domain" description="RNase NYN" evidence="10">
    <location>
        <begin position="325"/>
        <end position="483"/>
    </location>
</feature>
<feature type="domain" description="N4BP1 C-terminal UBA" evidence="11">
    <location>
        <begin position="586"/>
        <end position="631"/>
    </location>
</feature>
<feature type="compositionally biased region" description="Polar residues" evidence="9">
    <location>
        <begin position="214"/>
        <end position="233"/>
    </location>
</feature>
<organism evidence="12 13">
    <name type="scientific">Batillaria attramentaria</name>
    <dbReference type="NCBI Taxonomy" id="370345"/>
    <lineage>
        <taxon>Eukaryota</taxon>
        <taxon>Metazoa</taxon>
        <taxon>Spiralia</taxon>
        <taxon>Lophotrochozoa</taxon>
        <taxon>Mollusca</taxon>
        <taxon>Gastropoda</taxon>
        <taxon>Caenogastropoda</taxon>
        <taxon>Sorbeoconcha</taxon>
        <taxon>Cerithioidea</taxon>
        <taxon>Batillariidae</taxon>
        <taxon>Batillaria</taxon>
    </lineage>
</organism>
<dbReference type="InterPro" id="IPR021869">
    <property type="entry name" value="RNase_Zc3h12_NYN"/>
</dbReference>
<dbReference type="InterPro" id="IPR056578">
    <property type="entry name" value="UBA_N4BP1_C"/>
</dbReference>
<evidence type="ECO:0000256" key="6">
    <source>
        <dbReference type="ARBA" id="ARBA00023242"/>
    </source>
</evidence>
<dbReference type="GO" id="GO:0005730">
    <property type="term" value="C:nucleolus"/>
    <property type="evidence" value="ECO:0007669"/>
    <property type="project" value="UniProtKB-SubCell"/>
</dbReference>
<dbReference type="Pfam" id="PF11977">
    <property type="entry name" value="RNase_Zc3h12a"/>
    <property type="match status" value="1"/>
</dbReference>
<dbReference type="GO" id="GO:0003723">
    <property type="term" value="F:RNA binding"/>
    <property type="evidence" value="ECO:0007669"/>
    <property type="project" value="UniProtKB-KW"/>
</dbReference>
<dbReference type="InterPro" id="IPR051101">
    <property type="entry name" value="ZC3H12/N4BP1_RNase_Reg"/>
</dbReference>
<feature type="region of interest" description="Disordered" evidence="9">
    <location>
        <begin position="116"/>
        <end position="138"/>
    </location>
</feature>
<dbReference type="AlphaFoldDB" id="A0ABD0L3R1"/>
<accession>A0ABD0L3R1</accession>
<feature type="region of interest" description="Disordered" evidence="9">
    <location>
        <begin position="165"/>
        <end position="316"/>
    </location>
</feature>
<evidence type="ECO:0000256" key="1">
    <source>
        <dbReference type="ARBA" id="ARBA00004322"/>
    </source>
</evidence>
<protein>
    <recommendedName>
        <fullName evidence="8">NEDD4-binding protein 1</fullName>
    </recommendedName>
</protein>
<evidence type="ECO:0000256" key="4">
    <source>
        <dbReference type="ARBA" id="ARBA00022859"/>
    </source>
</evidence>
<feature type="compositionally biased region" description="Low complexity" evidence="9">
    <location>
        <begin position="523"/>
        <end position="533"/>
    </location>
</feature>
<comment type="similarity">
    <text evidence="7">Belongs to the N4BP1 family.</text>
</comment>
<keyword evidence="13" id="KW-1185">Reference proteome</keyword>
<reference evidence="12 13" key="1">
    <citation type="journal article" date="2023" name="Sci. Data">
        <title>Genome assembly of the Korean intertidal mud-creeper Batillaria attramentaria.</title>
        <authorList>
            <person name="Patra A.K."/>
            <person name="Ho P.T."/>
            <person name="Jun S."/>
            <person name="Lee S.J."/>
            <person name="Kim Y."/>
            <person name="Won Y.J."/>
        </authorList>
    </citation>
    <scope>NUCLEOTIDE SEQUENCE [LARGE SCALE GENOMIC DNA]</scope>
    <source>
        <strain evidence="12">Wonlab-2016</strain>
    </source>
</reference>
<feature type="region of interest" description="Disordered" evidence="9">
    <location>
        <begin position="508"/>
        <end position="589"/>
    </location>
</feature>
<keyword evidence="6" id="KW-0539">Nucleus</keyword>
<evidence type="ECO:0000256" key="2">
    <source>
        <dbReference type="ARBA" id="ARBA00004604"/>
    </source>
</evidence>
<proteinExistence type="inferred from homology"/>
<evidence type="ECO:0000313" key="12">
    <source>
        <dbReference type="EMBL" id="KAK7493750.1"/>
    </source>
</evidence>
<dbReference type="Pfam" id="PF23054">
    <property type="entry name" value="UBA_N4BP1_C"/>
    <property type="match status" value="1"/>
</dbReference>
<evidence type="ECO:0000259" key="11">
    <source>
        <dbReference type="Pfam" id="PF23054"/>
    </source>
</evidence>
<evidence type="ECO:0000313" key="13">
    <source>
        <dbReference type="Proteomes" id="UP001519460"/>
    </source>
</evidence>
<dbReference type="CDD" id="cd14279">
    <property type="entry name" value="CUE"/>
    <property type="match status" value="1"/>
</dbReference>
<keyword evidence="4" id="KW-0391">Immunity</keyword>
<feature type="compositionally biased region" description="Basic and acidic residues" evidence="9">
    <location>
        <begin position="281"/>
        <end position="290"/>
    </location>
</feature>
<dbReference type="EMBL" id="JACVVK020000089">
    <property type="protein sequence ID" value="KAK7493750.1"/>
    <property type="molecule type" value="Genomic_DNA"/>
</dbReference>
<feature type="compositionally biased region" description="Polar residues" evidence="9">
    <location>
        <begin position="562"/>
        <end position="583"/>
    </location>
</feature>
<evidence type="ECO:0000256" key="7">
    <source>
        <dbReference type="ARBA" id="ARBA00038274"/>
    </source>
</evidence>
<evidence type="ECO:0000259" key="10">
    <source>
        <dbReference type="Pfam" id="PF11977"/>
    </source>
</evidence>
<dbReference type="FunFam" id="3.40.50.11980:FF:000001">
    <property type="entry name" value="ZC3H12A isoform 1"/>
    <property type="match status" value="1"/>
</dbReference>
<comment type="subcellular location">
    <subcellularLocation>
        <location evidence="1">Nucleus</location>
        <location evidence="1">PML body</location>
    </subcellularLocation>
    <subcellularLocation>
        <location evidence="2">Nucleus</location>
        <location evidence="2">Nucleolus</location>
    </subcellularLocation>
</comment>
<evidence type="ECO:0000256" key="5">
    <source>
        <dbReference type="ARBA" id="ARBA00022884"/>
    </source>
</evidence>
<comment type="caution">
    <text evidence="12">The sequence shown here is derived from an EMBL/GenBank/DDBJ whole genome shotgun (WGS) entry which is preliminary data.</text>
</comment>
<dbReference type="GO" id="GO:0016605">
    <property type="term" value="C:PML body"/>
    <property type="evidence" value="ECO:0007669"/>
    <property type="project" value="UniProtKB-SubCell"/>
</dbReference>
<evidence type="ECO:0000256" key="3">
    <source>
        <dbReference type="ARBA" id="ARBA00022588"/>
    </source>
</evidence>
<keyword evidence="5" id="KW-0694">RNA-binding</keyword>